<dbReference type="PANTHER" id="PTHR21649">
    <property type="entry name" value="CHLOROPHYLL A/B BINDING PROTEIN"/>
    <property type="match status" value="1"/>
</dbReference>
<keyword evidence="2" id="KW-0150">Chloroplast</keyword>
<name>A0A6C0BAS1_9ZZZZ</name>
<sequence length="179" mass="20052">MRCVSLSSVVVVLATTSAFGFQDAKLKPDIRGPTAPFENVKLFDQYVFAKGVQPAYMREAELKHGRLAMVAALLLPLSEQFSDRLGINFFQENPEFVVSGLSLMVLNEFTSMVYGWEDPLVKPFALKEDYQPGDLKFTLGVTEETMGTQMDKELNNGRLAMIGIFGMMVQELVTHQQLF</sequence>
<dbReference type="Gene3D" id="1.10.3460.10">
    <property type="entry name" value="Chlorophyll a/b binding protein domain"/>
    <property type="match status" value="1"/>
</dbReference>
<dbReference type="GO" id="GO:0016020">
    <property type="term" value="C:membrane"/>
    <property type="evidence" value="ECO:0007669"/>
    <property type="project" value="InterPro"/>
</dbReference>
<evidence type="ECO:0000256" key="3">
    <source>
        <dbReference type="ARBA" id="ARBA00022531"/>
    </source>
</evidence>
<keyword evidence="4" id="KW-0934">Plastid</keyword>
<dbReference type="EMBL" id="MN739101">
    <property type="protein sequence ID" value="QHS88598.1"/>
    <property type="molecule type" value="Genomic_DNA"/>
</dbReference>
<dbReference type="SUPFAM" id="SSF103511">
    <property type="entry name" value="Chlorophyll a-b binding protein"/>
    <property type="match status" value="1"/>
</dbReference>
<evidence type="ECO:0000256" key="1">
    <source>
        <dbReference type="ARBA" id="ARBA00004474"/>
    </source>
</evidence>
<evidence type="ECO:0000313" key="5">
    <source>
        <dbReference type="EMBL" id="QHS88598.1"/>
    </source>
</evidence>
<proteinExistence type="predicted"/>
<dbReference type="GO" id="GO:0009536">
    <property type="term" value="C:plastid"/>
    <property type="evidence" value="ECO:0007669"/>
    <property type="project" value="UniProtKB-SubCell"/>
</dbReference>
<reference evidence="5" key="1">
    <citation type="journal article" date="2020" name="Nature">
        <title>Giant virus diversity and host interactions through global metagenomics.</title>
        <authorList>
            <person name="Schulz F."/>
            <person name="Roux S."/>
            <person name="Paez-Espino D."/>
            <person name="Jungbluth S."/>
            <person name="Walsh D.A."/>
            <person name="Denef V.J."/>
            <person name="McMahon K.D."/>
            <person name="Konstantinidis K.T."/>
            <person name="Eloe-Fadrosh E.A."/>
            <person name="Kyrpides N.C."/>
            <person name="Woyke T."/>
        </authorList>
    </citation>
    <scope>NUCLEOTIDE SEQUENCE</scope>
    <source>
        <strain evidence="5">GVMAG-M-3300010158-55</strain>
    </source>
</reference>
<dbReference type="Pfam" id="PF00504">
    <property type="entry name" value="Chloroa_b-bind"/>
    <property type="match status" value="1"/>
</dbReference>
<dbReference type="AlphaFoldDB" id="A0A6C0BAS1"/>
<evidence type="ECO:0000256" key="2">
    <source>
        <dbReference type="ARBA" id="ARBA00022528"/>
    </source>
</evidence>
<accession>A0A6C0BAS1</accession>
<organism evidence="5">
    <name type="scientific">viral metagenome</name>
    <dbReference type="NCBI Taxonomy" id="1070528"/>
    <lineage>
        <taxon>unclassified sequences</taxon>
        <taxon>metagenomes</taxon>
        <taxon>organismal metagenomes</taxon>
    </lineage>
</organism>
<keyword evidence="3" id="KW-0602">Photosynthesis</keyword>
<dbReference type="InterPro" id="IPR022796">
    <property type="entry name" value="Chloroa_b-bind"/>
</dbReference>
<evidence type="ECO:0000256" key="4">
    <source>
        <dbReference type="ARBA" id="ARBA00022640"/>
    </source>
</evidence>
<dbReference type="InterPro" id="IPR001344">
    <property type="entry name" value="Chloro_AB-bd_pln"/>
</dbReference>
<comment type="subcellular location">
    <subcellularLocation>
        <location evidence="1">Plastid</location>
    </subcellularLocation>
</comment>
<protein>
    <submittedName>
        <fullName evidence="5">Uncharacterized protein</fullName>
    </submittedName>
</protein>
<dbReference type="GO" id="GO:0009765">
    <property type="term" value="P:photosynthesis, light harvesting"/>
    <property type="evidence" value="ECO:0007669"/>
    <property type="project" value="InterPro"/>
</dbReference>